<keyword evidence="1" id="KW-0472">Membrane</keyword>
<proteinExistence type="predicted"/>
<keyword evidence="3" id="KW-1185">Reference proteome</keyword>
<comment type="caution">
    <text evidence="2">The sequence shown here is derived from an EMBL/GenBank/DDBJ whole genome shotgun (WGS) entry which is preliminary data.</text>
</comment>
<feature type="transmembrane region" description="Helical" evidence="1">
    <location>
        <begin position="60"/>
        <end position="83"/>
    </location>
</feature>
<evidence type="ECO:0000313" key="2">
    <source>
        <dbReference type="EMBL" id="OWY32638.1"/>
    </source>
</evidence>
<keyword evidence="1" id="KW-0812">Transmembrane</keyword>
<feature type="transmembrane region" description="Helical" evidence="1">
    <location>
        <begin position="95"/>
        <end position="115"/>
    </location>
</feature>
<gene>
    <name evidence="2" type="ORF">CEJ45_20575</name>
</gene>
<evidence type="ECO:0000256" key="1">
    <source>
        <dbReference type="SAM" id="Phobius"/>
    </source>
</evidence>
<dbReference type="Proteomes" id="UP000214747">
    <property type="component" value="Unassembled WGS sequence"/>
</dbReference>
<keyword evidence="2" id="KW-0328">Glycosyltransferase</keyword>
<dbReference type="InterPro" id="IPR029057">
    <property type="entry name" value="PRTase-like"/>
</dbReference>
<evidence type="ECO:0000313" key="3">
    <source>
        <dbReference type="Proteomes" id="UP000214747"/>
    </source>
</evidence>
<keyword evidence="1" id="KW-1133">Transmembrane helix</keyword>
<keyword evidence="2" id="KW-0808">Transferase</keyword>
<dbReference type="SUPFAM" id="SSF53271">
    <property type="entry name" value="PRTase-like"/>
    <property type="match status" value="1"/>
</dbReference>
<dbReference type="EMBL" id="NJGV01000024">
    <property type="protein sequence ID" value="OWY32638.1"/>
    <property type="molecule type" value="Genomic_DNA"/>
</dbReference>
<name>A0A225SNG8_9BURK</name>
<reference evidence="2 3" key="1">
    <citation type="journal article" date="2010" name="Int. J. Syst. Evol. Microbiol.">
        <title>Reclassification of Herbaspirillum putei as a later heterotypic synonym of Herbaspirillum huttiense, with the description of H. huttiense subsp. huttiense subsp. nov. and H. huttiense subsp. putei subsp. nov., comb. nov., and description of Herbaspirillum aquaticum sp. nov.</title>
        <authorList>
            <person name="Dobritsa A.P."/>
            <person name="Reddy M.C."/>
            <person name="Samadpour M."/>
        </authorList>
    </citation>
    <scope>NUCLEOTIDE SEQUENCE [LARGE SCALE GENOMIC DNA]</scope>
    <source>
        <strain evidence="2 3">IEH 4430</strain>
    </source>
</reference>
<accession>A0A225SNG8</accession>
<dbReference type="RefSeq" id="WP_088756940.1">
    <property type="nucleotide sequence ID" value="NZ_NJGV01000024.1"/>
</dbReference>
<dbReference type="GO" id="GO:0016757">
    <property type="term" value="F:glycosyltransferase activity"/>
    <property type="evidence" value="ECO:0007669"/>
    <property type="project" value="UniProtKB-KW"/>
</dbReference>
<organism evidence="2 3">
    <name type="scientific">Herbaspirillum aquaticum</name>
    <dbReference type="NCBI Taxonomy" id="568783"/>
    <lineage>
        <taxon>Bacteria</taxon>
        <taxon>Pseudomonadati</taxon>
        <taxon>Pseudomonadota</taxon>
        <taxon>Betaproteobacteria</taxon>
        <taxon>Burkholderiales</taxon>
        <taxon>Oxalobacteraceae</taxon>
        <taxon>Herbaspirillum</taxon>
    </lineage>
</organism>
<dbReference type="Gene3D" id="3.40.50.2020">
    <property type="match status" value="1"/>
</dbReference>
<protein>
    <submittedName>
        <fullName evidence="2">Amidophosphoribosyltransferase</fullName>
    </submittedName>
</protein>
<dbReference type="AlphaFoldDB" id="A0A225SNG8"/>
<sequence length="192" mass="21172">MQVNLKMLQGRFERGYALDKHSLYSLPAGYNAAGHIQWHTQRTEVGEALYQLKYRQQQRYVLPLALAVQSHILPLLPAFGLIVPMASSHVRGVQPVAAIAHALGHLVGKPVLALLSKAKGAALLKDLRTRAEKDAVLTDTLILNRLIHGEGRWDTLLLDDLYDSGASVDAACDALRGYEKIGDIFVATLTWR</sequence>